<dbReference type="InterPro" id="IPR000055">
    <property type="entry name" value="Restrct_endonuc_typeI_TRD"/>
</dbReference>
<proteinExistence type="inferred from homology"/>
<keyword evidence="6" id="KW-0378">Hydrolase</keyword>
<evidence type="ECO:0000256" key="3">
    <source>
        <dbReference type="ARBA" id="ARBA00023125"/>
    </source>
</evidence>
<evidence type="ECO:0000313" key="6">
    <source>
        <dbReference type="EMBL" id="UZD23473.1"/>
    </source>
</evidence>
<dbReference type="PANTHER" id="PTHR30408:SF12">
    <property type="entry name" value="TYPE I RESTRICTION ENZYME MJAVIII SPECIFICITY SUBUNIT"/>
    <property type="match status" value="1"/>
</dbReference>
<feature type="coiled-coil region" evidence="4">
    <location>
        <begin position="135"/>
        <end position="162"/>
    </location>
</feature>
<keyword evidence="2" id="KW-0680">Restriction system</keyword>
<dbReference type="InterPro" id="IPR052021">
    <property type="entry name" value="Type-I_RS_S_subunit"/>
</dbReference>
<reference evidence="6" key="1">
    <citation type="submission" date="2022-10" db="EMBL/GenBank/DDBJ databases">
        <title>Algoriphagus sp. a novel bacteria isolate from halophytes salicornia europaea.</title>
        <authorList>
            <person name="Peng Y."/>
            <person name="Jiang L."/>
            <person name="Lee J."/>
        </authorList>
    </citation>
    <scope>NUCLEOTIDE SEQUENCE</scope>
    <source>
        <strain evidence="6">TR-M5</strain>
    </source>
</reference>
<name>A0ABY6MJX2_9BACT</name>
<dbReference type="GO" id="GO:0004519">
    <property type="term" value="F:endonuclease activity"/>
    <property type="evidence" value="ECO:0007669"/>
    <property type="project" value="UniProtKB-KW"/>
</dbReference>
<dbReference type="PANTHER" id="PTHR30408">
    <property type="entry name" value="TYPE-1 RESTRICTION ENZYME ECOKI SPECIFICITY PROTEIN"/>
    <property type="match status" value="1"/>
</dbReference>
<keyword evidence="7" id="KW-1185">Reference proteome</keyword>
<dbReference type="SUPFAM" id="SSF116734">
    <property type="entry name" value="DNA methylase specificity domain"/>
    <property type="match status" value="2"/>
</dbReference>
<comment type="similarity">
    <text evidence="1">Belongs to the type-I restriction system S methylase family.</text>
</comment>
<accession>A0ABY6MJX2</accession>
<dbReference type="Gene3D" id="3.90.220.20">
    <property type="entry name" value="DNA methylase specificity domains"/>
    <property type="match status" value="2"/>
</dbReference>
<protein>
    <submittedName>
        <fullName evidence="6">Restriction endonuclease subunit S</fullName>
        <ecNumber evidence="6">3.1.21.-</ecNumber>
    </submittedName>
</protein>
<keyword evidence="4" id="KW-0175">Coiled coil</keyword>
<dbReference type="EMBL" id="CP110226">
    <property type="protein sequence ID" value="UZD23473.1"/>
    <property type="molecule type" value="Genomic_DNA"/>
</dbReference>
<evidence type="ECO:0000313" key="7">
    <source>
        <dbReference type="Proteomes" id="UP001163156"/>
    </source>
</evidence>
<organism evidence="6 7">
    <name type="scientific">Algoriphagus halophytocola</name>
    <dbReference type="NCBI Taxonomy" id="2991499"/>
    <lineage>
        <taxon>Bacteria</taxon>
        <taxon>Pseudomonadati</taxon>
        <taxon>Bacteroidota</taxon>
        <taxon>Cytophagia</taxon>
        <taxon>Cytophagales</taxon>
        <taxon>Cyclobacteriaceae</taxon>
        <taxon>Algoriphagus</taxon>
    </lineage>
</organism>
<keyword evidence="6" id="KW-0255">Endonuclease</keyword>
<dbReference type="GO" id="GO:0016787">
    <property type="term" value="F:hydrolase activity"/>
    <property type="evidence" value="ECO:0007669"/>
    <property type="project" value="UniProtKB-KW"/>
</dbReference>
<dbReference type="Pfam" id="PF01420">
    <property type="entry name" value="Methylase_S"/>
    <property type="match status" value="1"/>
</dbReference>
<dbReference type="RefSeq" id="WP_264810015.1">
    <property type="nucleotide sequence ID" value="NZ_CP110226.1"/>
</dbReference>
<keyword evidence="6" id="KW-0540">Nuclease</keyword>
<evidence type="ECO:0000256" key="4">
    <source>
        <dbReference type="SAM" id="Coils"/>
    </source>
</evidence>
<dbReference type="InterPro" id="IPR044946">
    <property type="entry name" value="Restrct_endonuc_typeI_TRD_sf"/>
</dbReference>
<evidence type="ECO:0000256" key="1">
    <source>
        <dbReference type="ARBA" id="ARBA00010923"/>
    </source>
</evidence>
<dbReference type="CDD" id="cd17267">
    <property type="entry name" value="RMtype1_S_EcoAO83I-TRD1-CR1_like"/>
    <property type="match status" value="1"/>
</dbReference>
<gene>
    <name evidence="6" type="ORF">OM944_03060</name>
</gene>
<dbReference type="EC" id="3.1.21.-" evidence="6"/>
<evidence type="ECO:0000256" key="2">
    <source>
        <dbReference type="ARBA" id="ARBA00022747"/>
    </source>
</evidence>
<dbReference type="Proteomes" id="UP001163156">
    <property type="component" value="Chromosome"/>
</dbReference>
<keyword evidence="3" id="KW-0238">DNA-binding</keyword>
<evidence type="ECO:0000259" key="5">
    <source>
        <dbReference type="Pfam" id="PF01420"/>
    </source>
</evidence>
<sequence>MIEEVRLSDLITLQRGFDITKKDQKEGDIPVISSGGISSFHNEFKVEGPGVVIGRKGTLGTVFYNEGNFWPHDTSLWVKDFKGNEPKFIYYLLQVLHFEKFDAGAANPTLNRNHVHSLKLLVPKKQYRSTIASILSAYDDLIENNNQRIKLLEEMAEEIYKEWFVRMRFPGYQDCKFFDKEGNEVPQGTEGATPEGWEVRKLRDCLAHYIGGGWGEEFPKGKNIIPAHVIRGTDIPNFNLGKLNFEVLRYHTESNLSSRICEPNDIIFEVSGGTEDQSLGRTSFITRSALVRFDAPVIAASFCKLVRVDKNIISPYYINSMLNRMYSTGETKVFQVQSTGISNYQFEDFLDSTKVPVPEQSIQSQFEEIIAPMIDELHALGSKNQVLQETRDLLLPRLISGKLDVSKLAIKEPENLSMAAEPEGTYQMGNRTDAWQMIK</sequence>
<feature type="domain" description="Type I restriction modification DNA specificity" evidence="5">
    <location>
        <begin position="3"/>
        <end position="153"/>
    </location>
</feature>